<dbReference type="RefSeq" id="WP_046104984.1">
    <property type="nucleotide sequence ID" value="NZ_JZEY01000054.1"/>
</dbReference>
<evidence type="ECO:0008006" key="9">
    <source>
        <dbReference type="Google" id="ProtNLM"/>
    </source>
</evidence>
<accession>A0A0F5FN51</accession>
<sequence>MAVNADHPLRPADWVTGFAVLILCQLAGEAMVQLLRIVSPGFVFPGPVAGMLLLVLILNRFAERARSTIAVANGLLGILALLFVPSAVGIMQHWAVIQAWGLPLLLAVIGSTVLTLLVTVYAFIVTDRWVERRRR</sequence>
<dbReference type="Proteomes" id="UP000033649">
    <property type="component" value="Unassembled WGS sequence"/>
</dbReference>
<name>A0A0F5FN51_9HYPH</name>
<dbReference type="GO" id="GO:0005886">
    <property type="term" value="C:plasma membrane"/>
    <property type="evidence" value="ECO:0007669"/>
    <property type="project" value="UniProtKB-SubCell"/>
</dbReference>
<evidence type="ECO:0000256" key="6">
    <source>
        <dbReference type="SAM" id="Phobius"/>
    </source>
</evidence>
<evidence type="ECO:0000256" key="1">
    <source>
        <dbReference type="ARBA" id="ARBA00004651"/>
    </source>
</evidence>
<evidence type="ECO:0000256" key="3">
    <source>
        <dbReference type="ARBA" id="ARBA00022692"/>
    </source>
</evidence>
<feature type="transmembrane region" description="Helical" evidence="6">
    <location>
        <begin position="37"/>
        <end position="58"/>
    </location>
</feature>
<dbReference type="Pfam" id="PF03788">
    <property type="entry name" value="LrgA"/>
    <property type="match status" value="1"/>
</dbReference>
<comment type="subcellular location">
    <subcellularLocation>
        <location evidence="1">Cell membrane</location>
        <topology evidence="1">Multi-pass membrane protein</topology>
    </subcellularLocation>
</comment>
<dbReference type="STRING" id="429727.VE26_03805"/>
<feature type="transmembrane region" description="Helical" evidence="6">
    <location>
        <begin position="70"/>
        <end position="94"/>
    </location>
</feature>
<dbReference type="PANTHER" id="PTHR33931">
    <property type="entry name" value="HOLIN-LIKE PROTEIN CIDA-RELATED"/>
    <property type="match status" value="1"/>
</dbReference>
<evidence type="ECO:0000256" key="4">
    <source>
        <dbReference type="ARBA" id="ARBA00022989"/>
    </source>
</evidence>
<reference evidence="7 8" key="1">
    <citation type="submission" date="2015-03" db="EMBL/GenBank/DDBJ databases">
        <authorList>
            <person name="Hassan Y."/>
            <person name="Lepp D."/>
            <person name="Li X.-Z."/>
            <person name="Zhou T."/>
        </authorList>
    </citation>
    <scope>NUCLEOTIDE SEQUENCE [LARGE SCALE GENOMIC DNA]</scope>
    <source>
        <strain evidence="7 8">IPL18</strain>
    </source>
</reference>
<dbReference type="OrthoDB" id="385012at2"/>
<dbReference type="PANTHER" id="PTHR33931:SF2">
    <property type="entry name" value="HOLIN-LIKE PROTEIN CIDA"/>
    <property type="match status" value="1"/>
</dbReference>
<dbReference type="InterPro" id="IPR005538">
    <property type="entry name" value="LrgA/CidA"/>
</dbReference>
<organism evidence="7 8">
    <name type="scientific">Devosia chinhatensis</name>
    <dbReference type="NCBI Taxonomy" id="429727"/>
    <lineage>
        <taxon>Bacteria</taxon>
        <taxon>Pseudomonadati</taxon>
        <taxon>Pseudomonadota</taxon>
        <taxon>Alphaproteobacteria</taxon>
        <taxon>Hyphomicrobiales</taxon>
        <taxon>Devosiaceae</taxon>
        <taxon>Devosia</taxon>
    </lineage>
</organism>
<proteinExistence type="predicted"/>
<keyword evidence="3 6" id="KW-0812">Transmembrane</keyword>
<gene>
    <name evidence="7" type="ORF">VE26_03805</name>
</gene>
<feature type="transmembrane region" description="Helical" evidence="6">
    <location>
        <begin position="100"/>
        <end position="125"/>
    </location>
</feature>
<dbReference type="EMBL" id="JZEY01000054">
    <property type="protein sequence ID" value="KKB10248.1"/>
    <property type="molecule type" value="Genomic_DNA"/>
</dbReference>
<keyword evidence="4 6" id="KW-1133">Transmembrane helix</keyword>
<keyword evidence="5 6" id="KW-0472">Membrane</keyword>
<evidence type="ECO:0000256" key="5">
    <source>
        <dbReference type="ARBA" id="ARBA00023136"/>
    </source>
</evidence>
<evidence type="ECO:0000313" key="8">
    <source>
        <dbReference type="Proteomes" id="UP000033649"/>
    </source>
</evidence>
<dbReference type="AlphaFoldDB" id="A0A0F5FN51"/>
<dbReference type="PATRIC" id="fig|429727.3.peg.793"/>
<comment type="caution">
    <text evidence="7">The sequence shown here is derived from an EMBL/GenBank/DDBJ whole genome shotgun (WGS) entry which is preliminary data.</text>
</comment>
<keyword evidence="8" id="KW-1185">Reference proteome</keyword>
<evidence type="ECO:0000313" key="7">
    <source>
        <dbReference type="EMBL" id="KKB10248.1"/>
    </source>
</evidence>
<keyword evidence="2" id="KW-1003">Cell membrane</keyword>
<protein>
    <recommendedName>
        <fullName evidence="9">LrgA</fullName>
    </recommendedName>
</protein>
<evidence type="ECO:0000256" key="2">
    <source>
        <dbReference type="ARBA" id="ARBA00022475"/>
    </source>
</evidence>